<evidence type="ECO:0000256" key="1">
    <source>
        <dbReference type="SAM" id="Phobius"/>
    </source>
</evidence>
<name>Q3T4C3_ZANCU</name>
<accession>Q3T4C3</accession>
<feature type="transmembrane region" description="Helical" evidence="1">
    <location>
        <begin position="54"/>
        <end position="82"/>
    </location>
</feature>
<keyword evidence="1" id="KW-1133">Transmembrane helix</keyword>
<keyword evidence="1" id="KW-0812">Transmembrane</keyword>
<proteinExistence type="predicted"/>
<organism evidence="2">
    <name type="scientific">Zancudomyces culisetae</name>
    <name type="common">Gut fungus</name>
    <name type="synonym">Smittium culisetae</name>
    <dbReference type="NCBI Taxonomy" id="1213189"/>
    <lineage>
        <taxon>Eukaryota</taxon>
        <taxon>Fungi</taxon>
        <taxon>Fungi incertae sedis</taxon>
        <taxon>Zoopagomycota</taxon>
        <taxon>Kickxellomycotina</taxon>
        <taxon>Harpellomycetes</taxon>
        <taxon>Harpellales</taxon>
        <taxon>Legeriomycetaceae</taxon>
        <taxon>Zancudomyces</taxon>
    </lineage>
</organism>
<sequence>MNKYLFMVFIILGLIQLLLIMIINIIRFIYIIYILFFTNETEVRNSPLNKAATFISQTILCFKGICGVGIGIGSIGGTLMFADEIIKSSGRSPFFMPLVGQNMDKIFTNLGYHKMDNIEQLSREIHNLNDQILNSPLSAEVKNKIIINNSNILSEIKNSKILSEIKNIDKK</sequence>
<keyword evidence="2" id="KW-0496">Mitochondrion</keyword>
<evidence type="ECO:0000313" key="2">
    <source>
        <dbReference type="EMBL" id="AAW49491.1"/>
    </source>
</evidence>
<dbReference type="RefSeq" id="YP_203324.1">
    <property type="nucleotide sequence ID" value="NC_006837.1"/>
</dbReference>
<dbReference type="EMBL" id="AY863213">
    <property type="protein sequence ID" value="AAW49491.1"/>
    <property type="molecule type" value="Genomic_DNA"/>
</dbReference>
<gene>
    <name evidence="2" type="primary">orf171</name>
</gene>
<dbReference type="AlphaFoldDB" id="Q3T4C3"/>
<reference evidence="2" key="1">
    <citation type="journal article" date="2005" name="Nucleic Acids Res.">
        <title>Comparative mitochondrial genomics in zygomycetes: bacteria-like RNase P RNAs, mobile elements, and a close source of the group I intron invasion in angiosperms.</title>
        <authorList>
            <person name="Seif E."/>
            <person name="Leigh J."/>
            <person name="Liu Y."/>
            <person name="Roewer I."/>
            <person name="Forget L."/>
            <person name="Lang B.F."/>
        </authorList>
    </citation>
    <scope>NUCLEOTIDE SEQUENCE</scope>
    <source>
        <strain evidence="2">18-3</strain>
    </source>
</reference>
<protein>
    <submittedName>
        <fullName evidence="2">Orf171</fullName>
    </submittedName>
</protein>
<dbReference type="GeneID" id="3260102"/>
<geneLocation type="mitochondrion" evidence="2"/>
<keyword evidence="1" id="KW-0472">Membrane</keyword>
<feature type="transmembrane region" description="Helical" evidence="1">
    <location>
        <begin position="7"/>
        <end position="34"/>
    </location>
</feature>